<feature type="domain" description="SIS" evidence="6">
    <location>
        <begin position="40"/>
        <end position="174"/>
    </location>
</feature>
<keyword evidence="5" id="KW-0315">Glutamine amidotransferase</keyword>
<comment type="catalytic activity">
    <reaction evidence="1">
        <text>D-fructose 6-phosphate + L-glutamine = D-glucosamine 6-phosphate + L-glutamate</text>
        <dbReference type="Rhea" id="RHEA:13237"/>
        <dbReference type="ChEBI" id="CHEBI:29985"/>
        <dbReference type="ChEBI" id="CHEBI:58359"/>
        <dbReference type="ChEBI" id="CHEBI:58725"/>
        <dbReference type="ChEBI" id="CHEBI:61527"/>
        <dbReference type="EC" id="2.6.1.16"/>
    </reaction>
</comment>
<dbReference type="GO" id="GO:0097367">
    <property type="term" value="F:carbohydrate derivative binding"/>
    <property type="evidence" value="ECO:0007669"/>
    <property type="project" value="InterPro"/>
</dbReference>
<dbReference type="InterPro" id="IPR046348">
    <property type="entry name" value="SIS_dom_sf"/>
</dbReference>
<dbReference type="EC" id="2.6.1.16" evidence="2"/>
<evidence type="ECO:0000256" key="3">
    <source>
        <dbReference type="ARBA" id="ARBA00016090"/>
    </source>
</evidence>
<evidence type="ECO:0000313" key="7">
    <source>
        <dbReference type="EMBL" id="EWY40885.1"/>
    </source>
</evidence>
<gene>
    <name evidence="7" type="ORF">N825_33685</name>
</gene>
<dbReference type="GO" id="GO:0004360">
    <property type="term" value="F:glutamine-fructose-6-phosphate transaminase (isomerizing) activity"/>
    <property type="evidence" value="ECO:0007669"/>
    <property type="project" value="UniProtKB-EC"/>
</dbReference>
<dbReference type="EMBL" id="AVFL01000006">
    <property type="protein sequence ID" value="EWY40885.1"/>
    <property type="molecule type" value="Genomic_DNA"/>
</dbReference>
<dbReference type="AlphaFoldDB" id="W9H3W3"/>
<dbReference type="PANTHER" id="PTHR10937">
    <property type="entry name" value="GLUCOSAMINE--FRUCTOSE-6-PHOSPHATE AMINOTRANSFERASE, ISOMERIZING"/>
    <property type="match status" value="1"/>
</dbReference>
<evidence type="ECO:0000256" key="2">
    <source>
        <dbReference type="ARBA" id="ARBA00012916"/>
    </source>
</evidence>
<keyword evidence="8" id="KW-1185">Reference proteome</keyword>
<dbReference type="SUPFAM" id="SSF53697">
    <property type="entry name" value="SIS domain"/>
    <property type="match status" value="1"/>
</dbReference>
<dbReference type="GO" id="GO:0006487">
    <property type="term" value="P:protein N-linked glycosylation"/>
    <property type="evidence" value="ECO:0007669"/>
    <property type="project" value="TreeGrafter"/>
</dbReference>
<dbReference type="Pfam" id="PF01380">
    <property type="entry name" value="SIS"/>
    <property type="match status" value="1"/>
</dbReference>
<evidence type="ECO:0000313" key="8">
    <source>
        <dbReference type="Proteomes" id="UP000019486"/>
    </source>
</evidence>
<dbReference type="InterPro" id="IPR001347">
    <property type="entry name" value="SIS_dom"/>
</dbReference>
<dbReference type="Proteomes" id="UP000019486">
    <property type="component" value="Unassembled WGS sequence"/>
</dbReference>
<dbReference type="PROSITE" id="PS51464">
    <property type="entry name" value="SIS"/>
    <property type="match status" value="1"/>
</dbReference>
<proteinExistence type="predicted"/>
<evidence type="ECO:0000256" key="4">
    <source>
        <dbReference type="ARBA" id="ARBA00022576"/>
    </source>
</evidence>
<keyword evidence="4" id="KW-0808">Transferase</keyword>
<evidence type="ECO:0000259" key="6">
    <source>
        <dbReference type="PROSITE" id="PS51464"/>
    </source>
</evidence>
<dbReference type="GO" id="GO:0006047">
    <property type="term" value="P:UDP-N-acetylglucosamine metabolic process"/>
    <property type="evidence" value="ECO:0007669"/>
    <property type="project" value="TreeGrafter"/>
</dbReference>
<evidence type="ECO:0000256" key="5">
    <source>
        <dbReference type="ARBA" id="ARBA00022962"/>
    </source>
</evidence>
<dbReference type="Gene3D" id="3.40.50.10490">
    <property type="entry name" value="Glucose-6-phosphate isomerase like protein, domain 1"/>
    <property type="match status" value="2"/>
</dbReference>
<evidence type="ECO:0000256" key="1">
    <source>
        <dbReference type="ARBA" id="ARBA00001031"/>
    </source>
</evidence>
<dbReference type="PANTHER" id="PTHR10937:SF0">
    <property type="entry name" value="GLUTAMINE--FRUCTOSE-6-PHOSPHATE TRANSAMINASE (ISOMERIZING)"/>
    <property type="match status" value="1"/>
</dbReference>
<sequence>MTGGSVMNPAPMLEDVARQPEVLASMIERSGEFRRAGGALAAERALPLRRVLVTGCGDGLFAAQAASAHAAGLGLDWRAVGPMELLVGADTLRETDRVIAISMSGNVDRTVEAATLVQARGIPLLALVNGDGGKLGKLAGTKVSLDLADIAGFLCGTASYTATLSALLNVVDGIADAETPAVSAELAEAQRAALAASDTVLPAMTGAPFTGVRLLSAGADAGTAAYGAAKLVELTRLPSWSADLEEFAHSQYWSMPATDLVVVISAHPVLAGYAVESCRALSVLGVTTLAIDTAAAPVETATHRITLPPIDPALAPLVTALPLQLLAYRLAEASGLNPNTRRHLKDDETRFRVSRLLTRRSLLGTGL</sequence>
<reference evidence="7 8" key="1">
    <citation type="submission" date="2013-08" db="EMBL/GenBank/DDBJ databases">
        <title>The genome sequence of Skermanella stibiiresistens.</title>
        <authorList>
            <person name="Zhu W."/>
            <person name="Wang G."/>
        </authorList>
    </citation>
    <scope>NUCLEOTIDE SEQUENCE [LARGE SCALE GENOMIC DNA]</scope>
    <source>
        <strain evidence="7 8">SB22</strain>
    </source>
</reference>
<dbReference type="STRING" id="1385369.N825_33685"/>
<dbReference type="GO" id="GO:0006002">
    <property type="term" value="P:fructose 6-phosphate metabolic process"/>
    <property type="evidence" value="ECO:0007669"/>
    <property type="project" value="TreeGrafter"/>
</dbReference>
<name>W9H3W3_9PROT</name>
<protein>
    <recommendedName>
        <fullName evidence="3">Glutamine--fructose-6-phosphate aminotransferase [isomerizing]</fullName>
        <ecNumber evidence="2">2.6.1.16</ecNumber>
    </recommendedName>
</protein>
<comment type="caution">
    <text evidence="7">The sequence shown here is derived from an EMBL/GenBank/DDBJ whole genome shotgun (WGS) entry which is preliminary data.</text>
</comment>
<keyword evidence="4" id="KW-0032">Aminotransferase</keyword>
<organism evidence="7 8">
    <name type="scientific">Skermanella stibiiresistens SB22</name>
    <dbReference type="NCBI Taxonomy" id="1385369"/>
    <lineage>
        <taxon>Bacteria</taxon>
        <taxon>Pseudomonadati</taxon>
        <taxon>Pseudomonadota</taxon>
        <taxon>Alphaproteobacteria</taxon>
        <taxon>Rhodospirillales</taxon>
        <taxon>Azospirillaceae</taxon>
        <taxon>Skermanella</taxon>
    </lineage>
</organism>
<accession>W9H3W3</accession>